<keyword evidence="5 7" id="KW-0472">Membrane</keyword>
<dbReference type="Pfam" id="PF03169">
    <property type="entry name" value="OPT"/>
    <property type="match status" value="1"/>
</dbReference>
<comment type="caution">
    <text evidence="8">The sequence shown here is derived from an EMBL/GenBank/DDBJ whole genome shotgun (WGS) entry which is preliminary data.</text>
</comment>
<feature type="transmembrane region" description="Helical" evidence="7">
    <location>
        <begin position="383"/>
        <end position="402"/>
    </location>
</feature>
<feature type="transmembrane region" description="Helical" evidence="7">
    <location>
        <begin position="246"/>
        <end position="266"/>
    </location>
</feature>
<feature type="region of interest" description="Disordered" evidence="6">
    <location>
        <begin position="279"/>
        <end position="300"/>
    </location>
</feature>
<proteinExistence type="predicted"/>
<reference evidence="8 9" key="1">
    <citation type="submission" date="2016-10" db="EMBL/GenBank/DDBJ databases">
        <authorList>
            <person name="Varghese N."/>
            <person name="Submissions S."/>
        </authorList>
    </citation>
    <scope>NUCLEOTIDE SEQUENCE [LARGE SCALE GENOMIC DNA]</scope>
    <source>
        <strain evidence="8 9">DSM 20586</strain>
    </source>
</reference>
<feature type="transmembrane region" description="Helical" evidence="7">
    <location>
        <begin position="350"/>
        <end position="371"/>
    </location>
</feature>
<evidence type="ECO:0000256" key="2">
    <source>
        <dbReference type="ARBA" id="ARBA00022448"/>
    </source>
</evidence>
<dbReference type="GO" id="GO:0016020">
    <property type="term" value="C:membrane"/>
    <property type="evidence" value="ECO:0007669"/>
    <property type="project" value="UniProtKB-SubCell"/>
</dbReference>
<dbReference type="InterPro" id="IPR004813">
    <property type="entry name" value="OPT"/>
</dbReference>
<evidence type="ECO:0000256" key="6">
    <source>
        <dbReference type="SAM" id="MobiDB-lite"/>
    </source>
</evidence>
<keyword evidence="2" id="KW-0813">Transport</keyword>
<sequence>MNSGTNNKALTVRALVIGALGSAILTASSLFIALRMGMLPWPISFAAIASVLALKLFKSHNLHEANVMHAAMSAGSMIAGGLAFTIPGLWIMGLGQDLALYEVLIAALAGTLVGLVACAAFQPYFICDKKLAYPIGTAAADTLTAVGNNNAQDAPALFWGLGLSGVYAAIRDVLHLVPSILFQSNALPGVALGIYNSPMSVAMGFAVGVVPTAVWFIGAVVGHLGIVGALPAANLVTTATALDIRVSLGLGLMLGAGGGTIAASVLRNKKLRDAAKKTASTSAKSAAHDVAQTHQSTEKGDKPVRLHTSLRLSALICALAVALICAVFQLTIFTSTVAVAATWFCIYLSAWLTGTTGINPMEVFGMLVLLLVQAVFRIASMKVLFLVAAMVAVACGIGGDVMNDLKAGDRLHTNPKDQMTGMVVGALVGVVVASLLLMGLYQVYGGGAFGPQATFVSVQAANVAAMAGGISHVPAFIAGLGIGGVLAGCGLPVMTLGLGVYLPFFMSCSAALGAAIKFVLEKTNKLQDSKADTIVSGVLGGESLVGVLIALCALASFIH</sequence>
<dbReference type="EMBL" id="FNSH01000001">
    <property type="protein sequence ID" value="SEB48203.1"/>
    <property type="molecule type" value="Genomic_DNA"/>
</dbReference>
<feature type="transmembrane region" description="Helical" evidence="7">
    <location>
        <begin position="69"/>
        <end position="92"/>
    </location>
</feature>
<dbReference type="GO" id="GO:0035673">
    <property type="term" value="F:oligopeptide transmembrane transporter activity"/>
    <property type="evidence" value="ECO:0007669"/>
    <property type="project" value="InterPro"/>
</dbReference>
<organism evidence="8 9">
    <name type="scientific">Atopobium minutum</name>
    <dbReference type="NCBI Taxonomy" id="1381"/>
    <lineage>
        <taxon>Bacteria</taxon>
        <taxon>Bacillati</taxon>
        <taxon>Actinomycetota</taxon>
        <taxon>Coriobacteriia</taxon>
        <taxon>Coriobacteriales</taxon>
        <taxon>Atopobiaceae</taxon>
        <taxon>Atopobium</taxon>
    </lineage>
</organism>
<accession>A0AB38A585</accession>
<keyword evidence="3 7" id="KW-0812">Transmembrane</keyword>
<feature type="transmembrane region" description="Helical" evidence="7">
    <location>
        <begin position="532"/>
        <end position="558"/>
    </location>
</feature>
<evidence type="ECO:0000256" key="1">
    <source>
        <dbReference type="ARBA" id="ARBA00004141"/>
    </source>
</evidence>
<evidence type="ECO:0000256" key="7">
    <source>
        <dbReference type="SAM" id="Phobius"/>
    </source>
</evidence>
<dbReference type="InterPro" id="IPR045035">
    <property type="entry name" value="YSL-like"/>
</dbReference>
<feature type="transmembrane region" description="Helical" evidence="7">
    <location>
        <begin position="12"/>
        <end position="33"/>
    </location>
</feature>
<dbReference type="AlphaFoldDB" id="A0AB38A585"/>
<evidence type="ECO:0000256" key="3">
    <source>
        <dbReference type="ARBA" id="ARBA00022692"/>
    </source>
</evidence>
<feature type="transmembrane region" description="Helical" evidence="7">
    <location>
        <begin position="98"/>
        <end position="121"/>
    </location>
</feature>
<dbReference type="PANTHER" id="PTHR31645">
    <property type="entry name" value="OLIGOPEPTIDE TRANSPORTER YGL114W-RELATED"/>
    <property type="match status" value="1"/>
</dbReference>
<feature type="transmembrane region" description="Helical" evidence="7">
    <location>
        <begin position="422"/>
        <end position="441"/>
    </location>
</feature>
<feature type="transmembrane region" description="Helical" evidence="7">
    <location>
        <begin position="312"/>
        <end position="344"/>
    </location>
</feature>
<comment type="subcellular location">
    <subcellularLocation>
        <location evidence="1">Membrane</location>
        <topology evidence="1">Multi-pass membrane protein</topology>
    </subcellularLocation>
</comment>
<gene>
    <name evidence="8" type="ORF">SAMN04489746_0362</name>
</gene>
<dbReference type="RefSeq" id="WP_002563459.1">
    <property type="nucleotide sequence ID" value="NZ_CALJSN010000006.1"/>
</dbReference>
<name>A0AB38A585_9ACTN</name>
<evidence type="ECO:0000313" key="9">
    <source>
        <dbReference type="Proteomes" id="UP000183687"/>
    </source>
</evidence>
<evidence type="ECO:0000256" key="4">
    <source>
        <dbReference type="ARBA" id="ARBA00022989"/>
    </source>
</evidence>
<feature type="transmembrane region" description="Helical" evidence="7">
    <location>
        <begin position="500"/>
        <end position="520"/>
    </location>
</feature>
<dbReference type="PANTHER" id="PTHR31645:SF0">
    <property type="entry name" value="OLIGOPEPTIDE TRANSPORTER YGL114W-RELATED"/>
    <property type="match status" value="1"/>
</dbReference>
<evidence type="ECO:0000313" key="8">
    <source>
        <dbReference type="EMBL" id="SEB48203.1"/>
    </source>
</evidence>
<dbReference type="Proteomes" id="UP000183687">
    <property type="component" value="Unassembled WGS sequence"/>
</dbReference>
<keyword evidence="4 7" id="KW-1133">Transmembrane helix</keyword>
<evidence type="ECO:0000256" key="5">
    <source>
        <dbReference type="ARBA" id="ARBA00023136"/>
    </source>
</evidence>
<feature type="transmembrane region" description="Helical" evidence="7">
    <location>
        <begin position="201"/>
        <end position="226"/>
    </location>
</feature>
<feature type="transmembrane region" description="Helical" evidence="7">
    <location>
        <begin position="39"/>
        <end position="57"/>
    </location>
</feature>
<protein>
    <submittedName>
        <fullName evidence="8">Oligopeptide transporter, OPT family</fullName>
    </submittedName>
</protein>